<comment type="caution">
    <text evidence="1">The sequence shown here is derived from an EMBL/GenBank/DDBJ whole genome shotgun (WGS) entry which is preliminary data.</text>
</comment>
<dbReference type="RefSeq" id="WP_132171331.1">
    <property type="nucleotide sequence ID" value="NZ_SMKX01000079.1"/>
</dbReference>
<dbReference type="AlphaFoldDB" id="A0A4R4ZGD0"/>
<proteinExistence type="predicted"/>
<gene>
    <name evidence="1" type="ORF">E1263_24625</name>
</gene>
<dbReference type="Proteomes" id="UP000295124">
    <property type="component" value="Unassembled WGS sequence"/>
</dbReference>
<dbReference type="EMBL" id="SMKX01000079">
    <property type="protein sequence ID" value="TDD57106.1"/>
    <property type="molecule type" value="Genomic_DNA"/>
</dbReference>
<protein>
    <submittedName>
        <fullName evidence="1">Uncharacterized protein</fullName>
    </submittedName>
</protein>
<accession>A0A4R4ZGD0</accession>
<organism evidence="1 2">
    <name type="scientific">Kribbella antibiotica</name>
    <dbReference type="NCBI Taxonomy" id="190195"/>
    <lineage>
        <taxon>Bacteria</taxon>
        <taxon>Bacillati</taxon>
        <taxon>Actinomycetota</taxon>
        <taxon>Actinomycetes</taxon>
        <taxon>Propionibacteriales</taxon>
        <taxon>Kribbellaceae</taxon>
        <taxon>Kribbella</taxon>
    </lineage>
</organism>
<name>A0A4R4ZGD0_9ACTN</name>
<keyword evidence="2" id="KW-1185">Reference proteome</keyword>
<evidence type="ECO:0000313" key="2">
    <source>
        <dbReference type="Proteomes" id="UP000295124"/>
    </source>
</evidence>
<sequence>MTDSLAQLAPAVGYLRQYPAMTCAELERAAGRLAVFARQRGFVLTEVFVEQLATDPAAFDALVTVVKRGGIPVVEVPTQAHLSAVGGGETKARRLKRETGAQALTAGGSPP</sequence>
<dbReference type="OrthoDB" id="3830383at2"/>
<reference evidence="1 2" key="1">
    <citation type="submission" date="2019-03" db="EMBL/GenBank/DDBJ databases">
        <title>Draft genome sequences of novel Actinobacteria.</title>
        <authorList>
            <person name="Sahin N."/>
            <person name="Ay H."/>
            <person name="Saygin H."/>
        </authorList>
    </citation>
    <scope>NUCLEOTIDE SEQUENCE [LARGE SCALE GENOMIC DNA]</scope>
    <source>
        <strain evidence="1 2">JCM 13523</strain>
    </source>
</reference>
<evidence type="ECO:0000313" key="1">
    <source>
        <dbReference type="EMBL" id="TDD57106.1"/>
    </source>
</evidence>